<dbReference type="PIRSF" id="PIRSF002786">
    <property type="entry name" value="XcpX"/>
    <property type="match status" value="1"/>
</dbReference>
<evidence type="ECO:0000313" key="6">
    <source>
        <dbReference type="Proteomes" id="UP000249066"/>
    </source>
</evidence>
<dbReference type="InterPro" id="IPR049179">
    <property type="entry name" value="T2SSK_SAM-like_2nd"/>
</dbReference>
<feature type="domain" description="T2SS protein K second SAM-like" evidence="4">
    <location>
        <begin position="218"/>
        <end position="257"/>
    </location>
</feature>
<evidence type="ECO:0000256" key="2">
    <source>
        <dbReference type="SAM" id="MobiDB-lite"/>
    </source>
</evidence>
<dbReference type="Proteomes" id="UP000249066">
    <property type="component" value="Unassembled WGS sequence"/>
</dbReference>
<feature type="transmembrane region" description="Helical" evidence="3">
    <location>
        <begin position="45"/>
        <end position="66"/>
    </location>
</feature>
<gene>
    <name evidence="5" type="ORF">DI623_00995</name>
</gene>
<keyword evidence="3" id="KW-1133">Transmembrane helix</keyword>
<name>A0A2W5AID8_9SPHN</name>
<organism evidence="5 6">
    <name type="scientific">Sphingomonas sanxanigenens</name>
    <dbReference type="NCBI Taxonomy" id="397260"/>
    <lineage>
        <taxon>Bacteria</taxon>
        <taxon>Pseudomonadati</taxon>
        <taxon>Pseudomonadota</taxon>
        <taxon>Alphaproteobacteria</taxon>
        <taxon>Sphingomonadales</taxon>
        <taxon>Sphingomonadaceae</taxon>
        <taxon>Sphingomonas</taxon>
    </lineage>
</organism>
<dbReference type="AlphaFoldDB" id="A0A2W5AID8"/>
<feature type="region of interest" description="Disordered" evidence="2">
    <location>
        <begin position="1"/>
        <end position="37"/>
    </location>
</feature>
<dbReference type="InterPro" id="IPR005628">
    <property type="entry name" value="GspK"/>
</dbReference>
<keyword evidence="1" id="KW-0813">Transport</keyword>
<dbReference type="GO" id="GO:0009306">
    <property type="term" value="P:protein secretion"/>
    <property type="evidence" value="ECO:0007669"/>
    <property type="project" value="InterPro"/>
</dbReference>
<accession>A0A2W5AID8</accession>
<dbReference type="SUPFAM" id="SSF54523">
    <property type="entry name" value="Pili subunits"/>
    <property type="match status" value="1"/>
</dbReference>
<evidence type="ECO:0000313" key="5">
    <source>
        <dbReference type="EMBL" id="PZO92059.1"/>
    </source>
</evidence>
<proteinExistence type="inferred from homology"/>
<keyword evidence="3" id="KW-0812">Transmembrane</keyword>
<evidence type="ECO:0000256" key="1">
    <source>
        <dbReference type="PIRNR" id="PIRNR002786"/>
    </source>
</evidence>
<evidence type="ECO:0000259" key="4">
    <source>
        <dbReference type="Pfam" id="PF03934"/>
    </source>
</evidence>
<comment type="caution">
    <text evidence="5">The sequence shown here is derived from an EMBL/GenBank/DDBJ whole genome shotgun (WGS) entry which is preliminary data.</text>
</comment>
<protein>
    <recommendedName>
        <fullName evidence="1">Type II secretion system protein K</fullName>
    </recommendedName>
</protein>
<dbReference type="PANTHER" id="PTHR38831">
    <property type="entry name" value="TYPE II SECRETION SYSTEM PROTEIN K"/>
    <property type="match status" value="1"/>
</dbReference>
<comment type="similarity">
    <text evidence="1">Belongs to the GSP K family.</text>
</comment>
<keyword evidence="1" id="KW-0997">Cell inner membrane</keyword>
<evidence type="ECO:0000256" key="3">
    <source>
        <dbReference type="SAM" id="Phobius"/>
    </source>
</evidence>
<feature type="compositionally biased region" description="Basic and acidic residues" evidence="2">
    <location>
        <begin position="1"/>
        <end position="12"/>
    </location>
</feature>
<dbReference type="EMBL" id="QFNN01000002">
    <property type="protein sequence ID" value="PZO92059.1"/>
    <property type="molecule type" value="Genomic_DNA"/>
</dbReference>
<dbReference type="Gene3D" id="3.30.1300.30">
    <property type="entry name" value="GSPII I/J protein-like"/>
    <property type="match status" value="1"/>
</dbReference>
<keyword evidence="1" id="KW-1003">Cell membrane</keyword>
<keyword evidence="1 3" id="KW-0472">Membrane</keyword>
<sequence>MAARHIGRDRTDAGTAPKRREHPPRRPPAGPAMTSRRIPDAREQGMILINVLLIIALAASVVVLMVSSRDAGIDRTLMMREAARAQAVALGGEASAVAALRRDMTEAPESDHMREAWTSVIQPDAAIDGGRFSLAVVDAQAKFNINMLVSGDPGARALLARILTSFRYPPEYGPLLLDALRASGRIASLQQLALGGIDAETIARLGVIADALPIDTTINLNTAGQPLLALLLDDATKAQMLIRQRDAVGYLTARDFAMAGASVPPGTGFTSNLFYVITRVHIGATTQVLTSLVHRRTDPEGHPHAEVIARWWGETPV</sequence>
<reference evidence="5 6" key="1">
    <citation type="submission" date="2017-08" db="EMBL/GenBank/DDBJ databases">
        <title>Infants hospitalized years apart are colonized by the same room-sourced microbial strains.</title>
        <authorList>
            <person name="Brooks B."/>
            <person name="Olm M.R."/>
            <person name="Firek B.A."/>
            <person name="Baker R."/>
            <person name="Thomas B.C."/>
            <person name="Morowitz M.J."/>
            <person name="Banfield J.F."/>
        </authorList>
    </citation>
    <scope>NUCLEOTIDE SEQUENCE [LARGE SCALE GENOMIC DNA]</scope>
    <source>
        <strain evidence="5">S2_018_000_R2_101</strain>
    </source>
</reference>
<dbReference type="PANTHER" id="PTHR38831:SF1">
    <property type="entry name" value="TYPE II SECRETION SYSTEM PROTEIN K-RELATED"/>
    <property type="match status" value="1"/>
</dbReference>
<dbReference type="InterPro" id="IPR045584">
    <property type="entry name" value="Pilin-like"/>
</dbReference>
<dbReference type="Pfam" id="PF03934">
    <property type="entry name" value="T2SSK"/>
    <property type="match status" value="1"/>
</dbReference>
<dbReference type="GO" id="GO:0005886">
    <property type="term" value="C:plasma membrane"/>
    <property type="evidence" value="ECO:0007669"/>
    <property type="project" value="UniProtKB-SubCell"/>
</dbReference>
<comment type="subcellular location">
    <subcellularLocation>
        <location evidence="1">Cell inner membrane</location>
    </subcellularLocation>
</comment>